<protein>
    <submittedName>
        <fullName evidence="2">Uncharacterized protein</fullName>
    </submittedName>
</protein>
<reference evidence="2" key="1">
    <citation type="journal article" date="2021" name="Proc. Natl. Acad. Sci. U.S.A.">
        <title>A Catalog of Tens of Thousands of Viruses from Human Metagenomes Reveals Hidden Associations with Chronic Diseases.</title>
        <authorList>
            <person name="Tisza M.J."/>
            <person name="Buck C.B."/>
        </authorList>
    </citation>
    <scope>NUCLEOTIDE SEQUENCE</scope>
    <source>
        <strain evidence="2">CteBs22</strain>
    </source>
</reference>
<accession>A0A8S5QZY4</accession>
<feature type="region of interest" description="Disordered" evidence="1">
    <location>
        <begin position="136"/>
        <end position="155"/>
    </location>
</feature>
<sequence>MSTWIKIGAVAIAAAALFFGGYRYAAALYQADIDELKASHAMALAEQEKENRANERKQTDALAKAWEEVERQKADLAQSRADSGSLRVELERVRNLADRYRARLSAAGASSCKHFAVRLERCVGLLEEGASLSSEGAGLSQRVSGKHDALAKMHQ</sequence>
<name>A0A8S5QZY4_9CAUD</name>
<dbReference type="EMBL" id="BK015784">
    <property type="protein sequence ID" value="DAE24815.1"/>
    <property type="molecule type" value="Genomic_DNA"/>
</dbReference>
<evidence type="ECO:0000256" key="1">
    <source>
        <dbReference type="SAM" id="MobiDB-lite"/>
    </source>
</evidence>
<feature type="compositionally biased region" description="Basic and acidic residues" evidence="1">
    <location>
        <begin position="145"/>
        <end position="155"/>
    </location>
</feature>
<organism evidence="2">
    <name type="scientific">Myoviridae sp. cteBs22</name>
    <dbReference type="NCBI Taxonomy" id="2826675"/>
    <lineage>
        <taxon>Viruses</taxon>
        <taxon>Duplodnaviria</taxon>
        <taxon>Heunggongvirae</taxon>
        <taxon>Uroviricota</taxon>
        <taxon>Caudoviricetes</taxon>
    </lineage>
</organism>
<evidence type="ECO:0000313" key="2">
    <source>
        <dbReference type="EMBL" id="DAE24815.1"/>
    </source>
</evidence>
<proteinExistence type="predicted"/>